<sequence length="280" mass="30800">MKEKIIKINYEHFGWNVLSKFSVLANNEKNIILLFADFFVIEKKTNQLSGRVVVFGGSGSLGRSLITLFNKNNWEVTSIGTRANDEATHNIVVSNDESLEVQGKKVIQDTSSLLNGEKYDAILCVAGGFCMGNLAKEDFLETADLMLKKILNPSLIASKLSTVNLKEDGFLMLTGVADLQSTPGYIGYGIAKAAVHHLFNSIASKGRGLPKNTKFMAILPATIDTSNNRKAMPDADFSQWIPLDLLTRRIFEYTNGTLSVPQGKMVQITTKNGDTNFVEL</sequence>
<reference evidence="9" key="1">
    <citation type="submission" date="2019-10" db="EMBL/GenBank/DDBJ databases">
        <title>Conservation and host-specific expression of non-tandemly repeated heterogenous ribosome RNA gene in arbuscular mycorrhizal fungi.</title>
        <authorList>
            <person name="Maeda T."/>
            <person name="Kobayashi Y."/>
            <person name="Nakagawa T."/>
            <person name="Ezawa T."/>
            <person name="Yamaguchi K."/>
            <person name="Bino T."/>
            <person name="Nishimoto Y."/>
            <person name="Shigenobu S."/>
            <person name="Kawaguchi M."/>
        </authorList>
    </citation>
    <scope>NUCLEOTIDE SEQUENCE</scope>
    <source>
        <strain evidence="9">HR1</strain>
    </source>
</reference>
<dbReference type="GO" id="GO:0006729">
    <property type="term" value="P:tetrahydrobiopterin biosynthetic process"/>
    <property type="evidence" value="ECO:0007669"/>
    <property type="project" value="UniProtKB-KW"/>
</dbReference>
<name>A0A8H3KTT7_9GLOM</name>
<evidence type="ECO:0000256" key="8">
    <source>
        <dbReference type="ARBA" id="ARBA00041348"/>
    </source>
</evidence>
<dbReference type="PANTHER" id="PTHR15104">
    <property type="entry name" value="DIHYDROPTERIDINE REDUCTASE"/>
    <property type="match status" value="1"/>
</dbReference>
<dbReference type="EC" id="1.5.1.34" evidence="6"/>
<comment type="subunit">
    <text evidence="2">Homodimer.</text>
</comment>
<keyword evidence="5" id="KW-0783">Tetrahydrobiopterin biosynthesis</keyword>
<dbReference type="InterPro" id="IPR036291">
    <property type="entry name" value="NAD(P)-bd_dom_sf"/>
</dbReference>
<dbReference type="SUPFAM" id="SSF51735">
    <property type="entry name" value="NAD(P)-binding Rossmann-fold domains"/>
    <property type="match status" value="1"/>
</dbReference>
<dbReference type="Gene3D" id="3.40.50.720">
    <property type="entry name" value="NAD(P)-binding Rossmann-like Domain"/>
    <property type="match status" value="1"/>
</dbReference>
<dbReference type="Proteomes" id="UP000615446">
    <property type="component" value="Unassembled WGS sequence"/>
</dbReference>
<evidence type="ECO:0000256" key="3">
    <source>
        <dbReference type="ARBA" id="ARBA00022857"/>
    </source>
</evidence>
<evidence type="ECO:0000256" key="7">
    <source>
        <dbReference type="ARBA" id="ARBA00039520"/>
    </source>
</evidence>
<dbReference type="GO" id="GO:0070404">
    <property type="term" value="F:NADH binding"/>
    <property type="evidence" value="ECO:0007669"/>
    <property type="project" value="TreeGrafter"/>
</dbReference>
<evidence type="ECO:0000256" key="1">
    <source>
        <dbReference type="ARBA" id="ARBA00006484"/>
    </source>
</evidence>
<organism evidence="9 10">
    <name type="scientific">Rhizophagus clarus</name>
    <dbReference type="NCBI Taxonomy" id="94130"/>
    <lineage>
        <taxon>Eukaryota</taxon>
        <taxon>Fungi</taxon>
        <taxon>Fungi incertae sedis</taxon>
        <taxon>Mucoromycota</taxon>
        <taxon>Glomeromycotina</taxon>
        <taxon>Glomeromycetes</taxon>
        <taxon>Glomerales</taxon>
        <taxon>Glomeraceae</taxon>
        <taxon>Rhizophagus</taxon>
    </lineage>
</organism>
<comment type="caution">
    <text evidence="9">The sequence shown here is derived from an EMBL/GenBank/DDBJ whole genome shotgun (WGS) entry which is preliminary data.</text>
</comment>
<dbReference type="GO" id="GO:0005737">
    <property type="term" value="C:cytoplasm"/>
    <property type="evidence" value="ECO:0007669"/>
    <property type="project" value="TreeGrafter"/>
</dbReference>
<dbReference type="GO" id="GO:0006559">
    <property type="term" value="P:L-phenylalanine catabolic process"/>
    <property type="evidence" value="ECO:0007669"/>
    <property type="project" value="TreeGrafter"/>
</dbReference>
<protein>
    <recommendedName>
        <fullName evidence="7">Dihydropteridine reductase</fullName>
        <ecNumber evidence="6">1.5.1.34</ecNumber>
    </recommendedName>
    <alternativeName>
        <fullName evidence="8">Quinoid dihydropteridine reductase</fullName>
    </alternativeName>
</protein>
<evidence type="ECO:0000313" key="10">
    <source>
        <dbReference type="Proteomes" id="UP000615446"/>
    </source>
</evidence>
<dbReference type="OrthoDB" id="1204at2759"/>
<gene>
    <name evidence="9" type="ORF">RCL2_000158000</name>
</gene>
<dbReference type="GO" id="GO:0004155">
    <property type="term" value="F:6,7-dihydropteridine reductase activity"/>
    <property type="evidence" value="ECO:0007669"/>
    <property type="project" value="UniProtKB-EC"/>
</dbReference>
<keyword evidence="3" id="KW-0521">NADP</keyword>
<keyword evidence="4" id="KW-0560">Oxidoreductase</keyword>
<evidence type="ECO:0000256" key="4">
    <source>
        <dbReference type="ARBA" id="ARBA00023002"/>
    </source>
</evidence>
<accession>A0A8H3KTT7</accession>
<dbReference type="EMBL" id="BLAL01000011">
    <property type="protein sequence ID" value="GES74081.1"/>
    <property type="molecule type" value="Genomic_DNA"/>
</dbReference>
<dbReference type="FunFam" id="3.40.50.720:FF:000157">
    <property type="entry name" value="Quinoid dihydropteridine reductase"/>
    <property type="match status" value="1"/>
</dbReference>
<dbReference type="AlphaFoldDB" id="A0A8H3KTT7"/>
<dbReference type="GO" id="GO:0070402">
    <property type="term" value="F:NADPH binding"/>
    <property type="evidence" value="ECO:0007669"/>
    <property type="project" value="TreeGrafter"/>
</dbReference>
<comment type="similarity">
    <text evidence="1">Belongs to the short-chain dehydrogenases/reductases (SDR) family.</text>
</comment>
<evidence type="ECO:0000256" key="5">
    <source>
        <dbReference type="ARBA" id="ARBA00023007"/>
    </source>
</evidence>
<evidence type="ECO:0000256" key="6">
    <source>
        <dbReference type="ARBA" id="ARBA00039153"/>
    </source>
</evidence>
<proteinExistence type="inferred from homology"/>
<dbReference type="PANTHER" id="PTHR15104:SF0">
    <property type="entry name" value="DIHYDROPTERIDINE REDUCTASE"/>
    <property type="match status" value="1"/>
</dbReference>
<evidence type="ECO:0000313" key="9">
    <source>
        <dbReference type="EMBL" id="GES74081.1"/>
    </source>
</evidence>
<evidence type="ECO:0000256" key="2">
    <source>
        <dbReference type="ARBA" id="ARBA00011738"/>
    </source>
</evidence>